<evidence type="ECO:0000259" key="10">
    <source>
        <dbReference type="PROSITE" id="PS50110"/>
    </source>
</evidence>
<dbReference type="Proteomes" id="UP000824049">
    <property type="component" value="Unassembled WGS sequence"/>
</dbReference>
<dbReference type="Gene3D" id="1.10.10.10">
    <property type="entry name" value="Winged helix-like DNA-binding domain superfamily/Winged helix DNA-binding domain"/>
    <property type="match status" value="1"/>
</dbReference>
<reference evidence="12" key="1">
    <citation type="journal article" date="2021" name="PeerJ">
        <title>Extensive microbial diversity within the chicken gut microbiome revealed by metagenomics and culture.</title>
        <authorList>
            <person name="Gilroy R."/>
            <person name="Ravi A."/>
            <person name="Getino M."/>
            <person name="Pursley I."/>
            <person name="Horton D.L."/>
            <person name="Alikhan N.F."/>
            <person name="Baker D."/>
            <person name="Gharbi K."/>
            <person name="Hall N."/>
            <person name="Watson M."/>
            <person name="Adriaenssens E.M."/>
            <person name="Foster-Nyarko E."/>
            <person name="Jarju S."/>
            <person name="Secka A."/>
            <person name="Antonio M."/>
            <person name="Oren A."/>
            <person name="Chaudhuri R.R."/>
            <person name="La Ragione R."/>
            <person name="Hildebrand F."/>
            <person name="Pallen M.J."/>
        </authorList>
    </citation>
    <scope>NUCLEOTIDE SEQUENCE</scope>
    <source>
        <strain evidence="12">CHK179-28034</strain>
    </source>
</reference>
<evidence type="ECO:0000313" key="13">
    <source>
        <dbReference type="Proteomes" id="UP000824049"/>
    </source>
</evidence>
<dbReference type="InterPro" id="IPR001789">
    <property type="entry name" value="Sig_transdc_resp-reg_receiver"/>
</dbReference>
<comment type="caution">
    <text evidence="12">The sequence shown here is derived from an EMBL/GenBank/DDBJ whole genome shotgun (WGS) entry which is preliminary data.</text>
</comment>
<dbReference type="CDD" id="cd17574">
    <property type="entry name" value="REC_OmpR"/>
    <property type="match status" value="1"/>
</dbReference>
<sequence length="223" mass="25842">MAVIYVVEDDTNIQEIEAIALKNSGHKVYTFDDAAHFYKKIKEKVPDLAILDVMLPDEDGYEIVKKIRQNPITKKMPVIMVTAKTSEIDMVRGLDIGADDYIKKPFSIIEFITRVKAVLRRTVEQSENKFMTIGDVFLDDERHMAYSQNEAVELTYKEYELLKLLMRNAGIVMTREMIMQRVWDTEFEGESRTVDMHIKTLRKKLGENGAHIKTVRNVGYVME</sequence>
<keyword evidence="6" id="KW-0804">Transcription</keyword>
<keyword evidence="4" id="KW-0805">Transcription regulation</keyword>
<feature type="domain" description="OmpR/PhoB-type" evidence="11">
    <location>
        <begin position="128"/>
        <end position="223"/>
    </location>
</feature>
<proteinExistence type="predicted"/>
<dbReference type="InterPro" id="IPR016032">
    <property type="entry name" value="Sig_transdc_resp-reg_C-effctor"/>
</dbReference>
<dbReference type="GO" id="GO:0000156">
    <property type="term" value="F:phosphorelay response regulator activity"/>
    <property type="evidence" value="ECO:0007669"/>
    <property type="project" value="TreeGrafter"/>
</dbReference>
<dbReference type="Pfam" id="PF00486">
    <property type="entry name" value="Trans_reg_C"/>
    <property type="match status" value="1"/>
</dbReference>
<evidence type="ECO:0000256" key="6">
    <source>
        <dbReference type="ARBA" id="ARBA00023163"/>
    </source>
</evidence>
<dbReference type="AlphaFoldDB" id="A0A9D2EJM7"/>
<dbReference type="CDD" id="cd00383">
    <property type="entry name" value="trans_reg_C"/>
    <property type="match status" value="1"/>
</dbReference>
<name>A0A9D2EJM7_9FIRM</name>
<dbReference type="SMART" id="SM00862">
    <property type="entry name" value="Trans_reg_C"/>
    <property type="match status" value="1"/>
</dbReference>
<organism evidence="12 13">
    <name type="scientific">Candidatus Anaerobutyricum stercoris</name>
    <dbReference type="NCBI Taxonomy" id="2838457"/>
    <lineage>
        <taxon>Bacteria</taxon>
        <taxon>Bacillati</taxon>
        <taxon>Bacillota</taxon>
        <taxon>Clostridia</taxon>
        <taxon>Lachnospirales</taxon>
        <taxon>Lachnospiraceae</taxon>
        <taxon>Anaerobutyricum</taxon>
    </lineage>
</organism>
<evidence type="ECO:0000256" key="9">
    <source>
        <dbReference type="PROSITE-ProRule" id="PRU01091"/>
    </source>
</evidence>
<dbReference type="PROSITE" id="PS51755">
    <property type="entry name" value="OMPR_PHOB"/>
    <property type="match status" value="1"/>
</dbReference>
<gene>
    <name evidence="12" type="ORF">H9968_02785</name>
</gene>
<evidence type="ECO:0000256" key="7">
    <source>
        <dbReference type="ARBA" id="ARBA00024867"/>
    </source>
</evidence>
<dbReference type="SUPFAM" id="SSF46894">
    <property type="entry name" value="C-terminal effector domain of the bipartite response regulators"/>
    <property type="match status" value="1"/>
</dbReference>
<feature type="DNA-binding region" description="OmpR/PhoB-type" evidence="9">
    <location>
        <begin position="128"/>
        <end position="223"/>
    </location>
</feature>
<evidence type="ECO:0000256" key="4">
    <source>
        <dbReference type="ARBA" id="ARBA00023015"/>
    </source>
</evidence>
<evidence type="ECO:0000256" key="8">
    <source>
        <dbReference type="PROSITE-ProRule" id="PRU00169"/>
    </source>
</evidence>
<protein>
    <recommendedName>
        <fullName evidence="1">Stage 0 sporulation protein A homolog</fullName>
    </recommendedName>
</protein>
<dbReference type="GO" id="GO:0005829">
    <property type="term" value="C:cytosol"/>
    <property type="evidence" value="ECO:0007669"/>
    <property type="project" value="TreeGrafter"/>
</dbReference>
<keyword evidence="3" id="KW-0902">Two-component regulatory system</keyword>
<dbReference type="SUPFAM" id="SSF52172">
    <property type="entry name" value="CheY-like"/>
    <property type="match status" value="1"/>
</dbReference>
<dbReference type="GO" id="GO:0032993">
    <property type="term" value="C:protein-DNA complex"/>
    <property type="evidence" value="ECO:0007669"/>
    <property type="project" value="TreeGrafter"/>
</dbReference>
<evidence type="ECO:0000256" key="1">
    <source>
        <dbReference type="ARBA" id="ARBA00018672"/>
    </source>
</evidence>
<reference evidence="12" key="2">
    <citation type="submission" date="2021-04" db="EMBL/GenBank/DDBJ databases">
        <authorList>
            <person name="Gilroy R."/>
        </authorList>
    </citation>
    <scope>NUCLEOTIDE SEQUENCE</scope>
    <source>
        <strain evidence="12">CHK179-28034</strain>
    </source>
</reference>
<dbReference type="PROSITE" id="PS50110">
    <property type="entry name" value="RESPONSE_REGULATORY"/>
    <property type="match status" value="1"/>
</dbReference>
<dbReference type="GO" id="GO:0000976">
    <property type="term" value="F:transcription cis-regulatory region binding"/>
    <property type="evidence" value="ECO:0007669"/>
    <property type="project" value="TreeGrafter"/>
</dbReference>
<dbReference type="InterPro" id="IPR036388">
    <property type="entry name" value="WH-like_DNA-bd_sf"/>
</dbReference>
<dbReference type="InterPro" id="IPR039420">
    <property type="entry name" value="WalR-like"/>
</dbReference>
<evidence type="ECO:0000259" key="11">
    <source>
        <dbReference type="PROSITE" id="PS51755"/>
    </source>
</evidence>
<feature type="modified residue" description="4-aspartylphosphate" evidence="8">
    <location>
        <position position="52"/>
    </location>
</feature>
<keyword evidence="2 8" id="KW-0597">Phosphoprotein</keyword>
<dbReference type="PANTHER" id="PTHR48111:SF40">
    <property type="entry name" value="PHOSPHATE REGULON TRANSCRIPTIONAL REGULATORY PROTEIN PHOB"/>
    <property type="match status" value="1"/>
</dbReference>
<dbReference type="Gene3D" id="3.40.50.2300">
    <property type="match status" value="1"/>
</dbReference>
<feature type="domain" description="Response regulatory" evidence="10">
    <location>
        <begin position="3"/>
        <end position="119"/>
    </location>
</feature>
<dbReference type="InterPro" id="IPR011006">
    <property type="entry name" value="CheY-like_superfamily"/>
</dbReference>
<dbReference type="Gene3D" id="6.10.250.690">
    <property type="match status" value="1"/>
</dbReference>
<dbReference type="GO" id="GO:0006355">
    <property type="term" value="P:regulation of DNA-templated transcription"/>
    <property type="evidence" value="ECO:0007669"/>
    <property type="project" value="InterPro"/>
</dbReference>
<dbReference type="SMART" id="SM00448">
    <property type="entry name" value="REC"/>
    <property type="match status" value="1"/>
</dbReference>
<dbReference type="EMBL" id="DXBR01000035">
    <property type="protein sequence ID" value="HIZ38839.1"/>
    <property type="molecule type" value="Genomic_DNA"/>
</dbReference>
<dbReference type="InterPro" id="IPR001867">
    <property type="entry name" value="OmpR/PhoB-type_DNA-bd"/>
</dbReference>
<evidence type="ECO:0000256" key="2">
    <source>
        <dbReference type="ARBA" id="ARBA00022553"/>
    </source>
</evidence>
<dbReference type="PANTHER" id="PTHR48111">
    <property type="entry name" value="REGULATOR OF RPOS"/>
    <property type="match status" value="1"/>
</dbReference>
<evidence type="ECO:0000256" key="3">
    <source>
        <dbReference type="ARBA" id="ARBA00023012"/>
    </source>
</evidence>
<accession>A0A9D2EJM7</accession>
<evidence type="ECO:0000256" key="5">
    <source>
        <dbReference type="ARBA" id="ARBA00023125"/>
    </source>
</evidence>
<comment type="function">
    <text evidence="7">May play the central regulatory role in sporulation. It may be an element of the effector pathway responsible for the activation of sporulation genes in response to nutritional stress. Spo0A may act in concert with spo0H (a sigma factor) to control the expression of some genes that are critical to the sporulation process.</text>
</comment>
<evidence type="ECO:0000313" key="12">
    <source>
        <dbReference type="EMBL" id="HIZ38839.1"/>
    </source>
</evidence>
<dbReference type="Pfam" id="PF00072">
    <property type="entry name" value="Response_reg"/>
    <property type="match status" value="1"/>
</dbReference>
<keyword evidence="5 9" id="KW-0238">DNA-binding</keyword>